<feature type="compositionally biased region" description="Low complexity" evidence="2">
    <location>
        <begin position="912"/>
        <end position="922"/>
    </location>
</feature>
<evidence type="ECO:0000256" key="2">
    <source>
        <dbReference type="SAM" id="MobiDB-lite"/>
    </source>
</evidence>
<keyword evidence="3" id="KW-0472">Membrane</keyword>
<organism evidence="4 5">
    <name type="scientific">Acropora cervicornis</name>
    <name type="common">Staghorn coral</name>
    <dbReference type="NCBI Taxonomy" id="6130"/>
    <lineage>
        <taxon>Eukaryota</taxon>
        <taxon>Metazoa</taxon>
        <taxon>Cnidaria</taxon>
        <taxon>Anthozoa</taxon>
        <taxon>Hexacorallia</taxon>
        <taxon>Scleractinia</taxon>
        <taxon>Astrocoeniina</taxon>
        <taxon>Acroporidae</taxon>
        <taxon>Acropora</taxon>
    </lineage>
</organism>
<feature type="transmembrane region" description="Helical" evidence="3">
    <location>
        <begin position="682"/>
        <end position="698"/>
    </location>
</feature>
<feature type="transmembrane region" description="Helical" evidence="3">
    <location>
        <begin position="644"/>
        <end position="662"/>
    </location>
</feature>
<dbReference type="PANTHER" id="PTHR10582:SF2">
    <property type="entry name" value="INACTIVE"/>
    <property type="match status" value="1"/>
</dbReference>
<reference evidence="4" key="1">
    <citation type="journal article" date="2023" name="G3 (Bethesda)">
        <title>Whole genome assembly and annotation of the endangered Caribbean coral Acropora cervicornis.</title>
        <authorList>
            <person name="Selwyn J.D."/>
            <person name="Vollmer S.V."/>
        </authorList>
    </citation>
    <scope>NUCLEOTIDE SEQUENCE</scope>
    <source>
        <strain evidence="4">K2</strain>
    </source>
</reference>
<dbReference type="PANTHER" id="PTHR10582">
    <property type="entry name" value="TRANSIENT RECEPTOR POTENTIAL ION CHANNEL PROTEIN"/>
    <property type="match status" value="1"/>
</dbReference>
<dbReference type="InterPro" id="IPR024862">
    <property type="entry name" value="TRPV"/>
</dbReference>
<dbReference type="GO" id="GO:0005262">
    <property type="term" value="F:calcium channel activity"/>
    <property type="evidence" value="ECO:0007669"/>
    <property type="project" value="TreeGrafter"/>
</dbReference>
<keyword evidence="1" id="KW-0677">Repeat</keyword>
<evidence type="ECO:0000256" key="3">
    <source>
        <dbReference type="SAM" id="Phobius"/>
    </source>
</evidence>
<name>A0AAD9PPL3_ACRCE</name>
<evidence type="ECO:0000256" key="1">
    <source>
        <dbReference type="ARBA" id="ARBA00022737"/>
    </source>
</evidence>
<keyword evidence="5" id="KW-1185">Reference proteome</keyword>
<dbReference type="EMBL" id="JARQWQ010000328">
    <property type="protein sequence ID" value="KAK2546699.1"/>
    <property type="molecule type" value="Genomic_DNA"/>
</dbReference>
<evidence type="ECO:0000313" key="5">
    <source>
        <dbReference type="Proteomes" id="UP001249851"/>
    </source>
</evidence>
<proteinExistence type="predicted"/>
<feature type="transmembrane region" description="Helical" evidence="3">
    <location>
        <begin position="794"/>
        <end position="819"/>
    </location>
</feature>
<sequence>MKASADSRSLIYNVSVGTLSTTGLYTRTLAKVIYRDMSRFMVVFLILFLGFCGALFMALKALDKQDMYLNYGWLMLAAVRALVEQQSVVEDYSKFNWLVILIILAYMAMVIVILLNVLIAQLSYTYSEAKSNAKLQYAIDRIVIVTRIEYSRLPRFNLRVRCFTDGECVSEGTLAEGMGNAESTKKKEQIRTRPQHGAQIKHGKMPCDAKNILLLHKSNMAQLEVIYNFRAALITKTEGTVEVTDFVNIADERESSIPHGQAWLDELHNVVLICLTPEAVTEFHKIILEKGFADQNGRLHPKVEEKFNSGRGTSWNRAMDEVRTERLMAKHGKDTLCVIIRDWPTSEKYKNKLELVASLEYLISRFTEIILERDRDEEYRYYFIMDDPARPTLLHLAVEQNFFRVAKLLVEKYPSLIYTKSRRVGEKREYLPVEKALMMYNDATAAYLISQMKPGRVCKLFLSKDDCKEATFMAFVTSIQRPMYLAKHDQHTKTVIAVLNCLVIPHWPYLPEKFEELQLGNISDSIGRAWGSVPDDPKNYDFFYHLLDADDKGRQPKLDEFVINENFNQNSVSCLRYIAESKDKDAIQHPVVRMLVTRKWNNFGHWWFCMQASFYVIFLIVLSYALIHGSTQDDPTQYSGKANVLRLFCEVLSVIFLTCYLLKEVDQAEREWRTYFMDPYNYFDWLGLILTFLVIPLRFAEIDFQWSVAGVGYLFNFLRLFKFSCLSRNFEGWQKVVKVESHSISSTTGLYTKTLAKVIYRDMSRFSVVFVIVFLGFCGALFIALKAMAKQDMFLWLTILIILAYMAMVIVILLNVLIAQLSYTYSEAKSNAKLQYAIDRIVIVTRIEYSRFARFNLRVRYYLEGERVSERTLAEEILEYSDEQSPWETVEEKLNHIRDMMRKVLRKKPENSEQNNAEQNESYKAPQPQTSRFG</sequence>
<evidence type="ECO:0000313" key="4">
    <source>
        <dbReference type="EMBL" id="KAK2546699.1"/>
    </source>
</evidence>
<reference evidence="4" key="2">
    <citation type="journal article" date="2023" name="Science">
        <title>Genomic signatures of disease resistance in endangered staghorn corals.</title>
        <authorList>
            <person name="Vollmer S.V."/>
            <person name="Selwyn J.D."/>
            <person name="Despard B.A."/>
            <person name="Roesel C.L."/>
        </authorList>
    </citation>
    <scope>NUCLEOTIDE SEQUENCE</scope>
    <source>
        <strain evidence="4">K2</strain>
    </source>
</reference>
<comment type="caution">
    <text evidence="4">The sequence shown here is derived from an EMBL/GenBank/DDBJ whole genome shotgun (WGS) entry which is preliminary data.</text>
</comment>
<dbReference type="GO" id="GO:0005886">
    <property type="term" value="C:plasma membrane"/>
    <property type="evidence" value="ECO:0007669"/>
    <property type="project" value="TreeGrafter"/>
</dbReference>
<protein>
    <submittedName>
        <fullName evidence="4">Uncharacterized protein</fullName>
    </submittedName>
</protein>
<feature type="transmembrane region" description="Helical" evidence="3">
    <location>
        <begin position="766"/>
        <end position="788"/>
    </location>
</feature>
<dbReference type="Proteomes" id="UP001249851">
    <property type="component" value="Unassembled WGS sequence"/>
</dbReference>
<dbReference type="GO" id="GO:0098703">
    <property type="term" value="P:calcium ion import across plasma membrane"/>
    <property type="evidence" value="ECO:0007669"/>
    <property type="project" value="TreeGrafter"/>
</dbReference>
<feature type="transmembrane region" description="Helical" evidence="3">
    <location>
        <begin position="40"/>
        <end position="59"/>
    </location>
</feature>
<feature type="region of interest" description="Disordered" evidence="2">
    <location>
        <begin position="905"/>
        <end position="934"/>
    </location>
</feature>
<feature type="transmembrane region" description="Helical" evidence="3">
    <location>
        <begin position="95"/>
        <end position="120"/>
    </location>
</feature>
<dbReference type="AlphaFoldDB" id="A0AAD9PPL3"/>
<feature type="transmembrane region" description="Helical" evidence="3">
    <location>
        <begin position="603"/>
        <end position="624"/>
    </location>
</feature>
<keyword evidence="3" id="KW-0812">Transmembrane</keyword>
<feature type="transmembrane region" description="Helical" evidence="3">
    <location>
        <begin position="704"/>
        <end position="721"/>
    </location>
</feature>
<keyword evidence="3" id="KW-1133">Transmembrane helix</keyword>
<accession>A0AAD9PPL3</accession>
<gene>
    <name evidence="4" type="ORF">P5673_033687</name>
</gene>